<comment type="caution">
    <text evidence="2">The sequence shown here is derived from an EMBL/GenBank/DDBJ whole genome shotgun (WGS) entry which is preliminary data.</text>
</comment>
<proteinExistence type="predicted"/>
<evidence type="ECO:0000313" key="3">
    <source>
        <dbReference type="Proteomes" id="UP000693738"/>
    </source>
</evidence>
<dbReference type="GO" id="GO:0005886">
    <property type="term" value="C:plasma membrane"/>
    <property type="evidence" value="ECO:0007669"/>
    <property type="project" value="TreeGrafter"/>
</dbReference>
<gene>
    <name evidence="2" type="ORF">FEQUK3_LOCUS4538</name>
</gene>
<feature type="non-terminal residue" evidence="2">
    <location>
        <position position="263"/>
    </location>
</feature>
<evidence type="ECO:0000256" key="1">
    <source>
        <dbReference type="SAM" id="MobiDB-lite"/>
    </source>
</evidence>
<dbReference type="InterPro" id="IPR039421">
    <property type="entry name" value="Type_1_exporter"/>
</dbReference>
<evidence type="ECO:0008006" key="4">
    <source>
        <dbReference type="Google" id="ProtNLM"/>
    </source>
</evidence>
<name>A0A8J2J359_FUSEQ</name>
<feature type="region of interest" description="Disordered" evidence="1">
    <location>
        <begin position="1"/>
        <end position="28"/>
    </location>
</feature>
<dbReference type="GO" id="GO:0042626">
    <property type="term" value="F:ATPase-coupled transmembrane transporter activity"/>
    <property type="evidence" value="ECO:0007669"/>
    <property type="project" value="TreeGrafter"/>
</dbReference>
<dbReference type="PANTHER" id="PTHR24222">
    <property type="entry name" value="ABC TRANSPORTER B FAMILY"/>
    <property type="match status" value="1"/>
</dbReference>
<dbReference type="PANTHER" id="PTHR24222:SF76">
    <property type="entry name" value="MYCOBACTIN IMPORT ATP-BINDING_PERMEASE PROTEIN IRTB"/>
    <property type="match status" value="1"/>
</dbReference>
<dbReference type="AlphaFoldDB" id="A0A8J2J359"/>
<dbReference type="EMBL" id="CAJSTJ010000126">
    <property type="protein sequence ID" value="CAG7558839.1"/>
    <property type="molecule type" value="Genomic_DNA"/>
</dbReference>
<sequence>MADQTQEVRPTEWGPGKTPQGRARLPSSFDATVKDPVAVVHSGNLTRTTTQDRIRHLESLVYDLMQNSSANVNVQDQVGATPSPRGQPHVLDYPTPAAVPAPAPSTNEEPVSAAVSPADYGSMQSTGGGANYVGSAHWAAVLDGIAELKDHLDNEESHHSDSQGVDPPCPQVTGPQLLYGCPKPADKDEILSSIPARSVVDRLVSRYFNSFEMSPAVLHSVQFLKEIAIARAILKDARILLLDEATASLDSHTERQIQDALER</sequence>
<protein>
    <recommendedName>
        <fullName evidence="4">ABC transporter domain-containing protein</fullName>
    </recommendedName>
</protein>
<reference evidence="2" key="1">
    <citation type="submission" date="2021-05" db="EMBL/GenBank/DDBJ databases">
        <authorList>
            <person name="Khan N."/>
        </authorList>
    </citation>
    <scope>NUCLEOTIDE SEQUENCE</scope>
</reference>
<dbReference type="Proteomes" id="UP000693738">
    <property type="component" value="Unassembled WGS sequence"/>
</dbReference>
<organism evidence="2 3">
    <name type="scientific">Fusarium equiseti</name>
    <name type="common">Fusarium scirpi</name>
    <dbReference type="NCBI Taxonomy" id="61235"/>
    <lineage>
        <taxon>Eukaryota</taxon>
        <taxon>Fungi</taxon>
        <taxon>Dikarya</taxon>
        <taxon>Ascomycota</taxon>
        <taxon>Pezizomycotina</taxon>
        <taxon>Sordariomycetes</taxon>
        <taxon>Hypocreomycetidae</taxon>
        <taxon>Hypocreales</taxon>
        <taxon>Nectriaceae</taxon>
        <taxon>Fusarium</taxon>
        <taxon>Fusarium incarnatum-equiseti species complex</taxon>
    </lineage>
</organism>
<evidence type="ECO:0000313" key="2">
    <source>
        <dbReference type="EMBL" id="CAG7558839.1"/>
    </source>
</evidence>
<accession>A0A8J2J359</accession>